<dbReference type="Pfam" id="PF01395">
    <property type="entry name" value="PBP_GOBP"/>
    <property type="match status" value="1"/>
</dbReference>
<dbReference type="InterPro" id="IPR036728">
    <property type="entry name" value="PBP_GOBP_sf"/>
</dbReference>
<evidence type="ECO:0000313" key="4">
    <source>
        <dbReference type="Proteomes" id="UP001431783"/>
    </source>
</evidence>
<keyword evidence="1 2" id="KW-0732">Signal</keyword>
<evidence type="ECO:0000256" key="2">
    <source>
        <dbReference type="SAM" id="SignalP"/>
    </source>
</evidence>
<gene>
    <name evidence="3" type="ORF">WA026_019820</name>
</gene>
<sequence>MLVKFIMFSMLMLFTKVHTNESSEEEEGIVQECAKKSGVTIDELKHFRTDNVSAPMLCFMKCKYEKQGYVDEKGQLIKEVIQDRYDDLNLNEEERKKVDKCIDESKLVKKCTDLKDFFKCVPVIDFSE</sequence>
<organism evidence="3 4">
    <name type="scientific">Henosepilachna vigintioctopunctata</name>
    <dbReference type="NCBI Taxonomy" id="420089"/>
    <lineage>
        <taxon>Eukaryota</taxon>
        <taxon>Metazoa</taxon>
        <taxon>Ecdysozoa</taxon>
        <taxon>Arthropoda</taxon>
        <taxon>Hexapoda</taxon>
        <taxon>Insecta</taxon>
        <taxon>Pterygota</taxon>
        <taxon>Neoptera</taxon>
        <taxon>Endopterygota</taxon>
        <taxon>Coleoptera</taxon>
        <taxon>Polyphaga</taxon>
        <taxon>Cucujiformia</taxon>
        <taxon>Coccinelloidea</taxon>
        <taxon>Coccinellidae</taxon>
        <taxon>Epilachninae</taxon>
        <taxon>Epilachnini</taxon>
        <taxon>Henosepilachna</taxon>
    </lineage>
</organism>
<feature type="chain" id="PRO_5043923622" evidence="2">
    <location>
        <begin position="20"/>
        <end position="128"/>
    </location>
</feature>
<dbReference type="SUPFAM" id="SSF47565">
    <property type="entry name" value="Insect pheromone/odorant-binding proteins"/>
    <property type="match status" value="1"/>
</dbReference>
<dbReference type="Gene3D" id="1.10.238.20">
    <property type="entry name" value="Pheromone/general odorant binding protein domain"/>
    <property type="match status" value="1"/>
</dbReference>
<accession>A0AAW1VIP1</accession>
<dbReference type="GO" id="GO:0007608">
    <property type="term" value="P:sensory perception of smell"/>
    <property type="evidence" value="ECO:0007669"/>
    <property type="project" value="TreeGrafter"/>
</dbReference>
<dbReference type="GO" id="GO:0005615">
    <property type="term" value="C:extracellular space"/>
    <property type="evidence" value="ECO:0007669"/>
    <property type="project" value="TreeGrafter"/>
</dbReference>
<dbReference type="AlphaFoldDB" id="A0AAW1VIP1"/>
<dbReference type="GO" id="GO:0005549">
    <property type="term" value="F:odorant binding"/>
    <property type="evidence" value="ECO:0007669"/>
    <property type="project" value="InterPro"/>
</dbReference>
<dbReference type="PANTHER" id="PTHR11857">
    <property type="entry name" value="ODORANT BINDING PROTEIN-RELATED"/>
    <property type="match status" value="1"/>
</dbReference>
<evidence type="ECO:0000313" key="3">
    <source>
        <dbReference type="EMBL" id="KAK9892367.1"/>
    </source>
</evidence>
<keyword evidence="4" id="KW-1185">Reference proteome</keyword>
<comment type="caution">
    <text evidence="3">The sequence shown here is derived from an EMBL/GenBank/DDBJ whole genome shotgun (WGS) entry which is preliminary data.</text>
</comment>
<evidence type="ECO:0000256" key="1">
    <source>
        <dbReference type="ARBA" id="ARBA00022729"/>
    </source>
</evidence>
<feature type="signal peptide" evidence="2">
    <location>
        <begin position="1"/>
        <end position="19"/>
    </location>
</feature>
<dbReference type="EMBL" id="JARQZJ010000134">
    <property type="protein sequence ID" value="KAK9892367.1"/>
    <property type="molecule type" value="Genomic_DNA"/>
</dbReference>
<protein>
    <submittedName>
        <fullName evidence="3">Uncharacterized protein</fullName>
    </submittedName>
</protein>
<dbReference type="InterPro" id="IPR006170">
    <property type="entry name" value="PBP/GOBP"/>
</dbReference>
<proteinExistence type="predicted"/>
<dbReference type="CDD" id="cd23992">
    <property type="entry name" value="PBP_GOBP"/>
    <property type="match status" value="1"/>
</dbReference>
<reference evidence="3 4" key="1">
    <citation type="submission" date="2023-03" db="EMBL/GenBank/DDBJ databases">
        <title>Genome insight into feeding habits of ladybird beetles.</title>
        <authorList>
            <person name="Li H.-S."/>
            <person name="Huang Y.-H."/>
            <person name="Pang H."/>
        </authorList>
    </citation>
    <scope>NUCLEOTIDE SEQUENCE [LARGE SCALE GENOMIC DNA]</scope>
    <source>
        <strain evidence="3">SYSU_2023b</strain>
        <tissue evidence="3">Whole body</tissue>
    </source>
</reference>
<dbReference type="Proteomes" id="UP001431783">
    <property type="component" value="Unassembled WGS sequence"/>
</dbReference>
<name>A0AAW1VIP1_9CUCU</name>